<dbReference type="PANTHER" id="PTHR15735">
    <property type="entry name" value="FCH AND DOUBLE SH3 DOMAINS PROTEIN"/>
    <property type="match status" value="1"/>
</dbReference>
<feature type="compositionally biased region" description="Low complexity" evidence="16">
    <location>
        <begin position="938"/>
        <end position="951"/>
    </location>
</feature>
<keyword evidence="10" id="KW-0677">Repeat</keyword>
<feature type="compositionally biased region" description="Polar residues" evidence="16">
    <location>
        <begin position="811"/>
        <end position="822"/>
    </location>
</feature>
<dbReference type="Gene3D" id="1.10.150.50">
    <property type="entry name" value="Transcription Factor, Ets-1"/>
    <property type="match status" value="1"/>
</dbReference>
<keyword evidence="7" id="KW-1003">Cell membrane</keyword>
<evidence type="ECO:0000256" key="13">
    <source>
        <dbReference type="ARBA" id="ARBA00023203"/>
    </source>
</evidence>
<dbReference type="GO" id="GO:0003779">
    <property type="term" value="F:actin binding"/>
    <property type="evidence" value="ECO:0007669"/>
    <property type="project" value="UniProtKB-KW"/>
</dbReference>
<feature type="compositionally biased region" description="Low complexity" evidence="16">
    <location>
        <begin position="1083"/>
        <end position="1101"/>
    </location>
</feature>
<dbReference type="OrthoDB" id="26539at2759"/>
<dbReference type="PRINTS" id="PR00452">
    <property type="entry name" value="SH3DOMAIN"/>
</dbReference>
<dbReference type="InterPro" id="IPR001452">
    <property type="entry name" value="SH3_domain"/>
</dbReference>
<protein>
    <recommendedName>
        <fullName evidence="5">Actin cytoskeleton-regulatory complex protein SLA1</fullName>
    </recommendedName>
</protein>
<feature type="compositionally biased region" description="Polar residues" evidence="16">
    <location>
        <begin position="656"/>
        <end position="670"/>
    </location>
</feature>
<dbReference type="GO" id="GO:0006897">
    <property type="term" value="P:endocytosis"/>
    <property type="evidence" value="ECO:0007669"/>
    <property type="project" value="UniProtKB-KW"/>
</dbReference>
<feature type="compositionally biased region" description="Low complexity" evidence="16">
    <location>
        <begin position="1143"/>
        <end position="1154"/>
    </location>
</feature>
<evidence type="ECO:0000256" key="7">
    <source>
        <dbReference type="ARBA" id="ARBA00022475"/>
    </source>
</evidence>
<feature type="region of interest" description="Disordered" evidence="16">
    <location>
        <begin position="155"/>
        <end position="288"/>
    </location>
</feature>
<dbReference type="EMBL" id="CAJPDS010000006">
    <property type="protein sequence ID" value="CAF9908052.1"/>
    <property type="molecule type" value="Genomic_DNA"/>
</dbReference>
<evidence type="ECO:0000256" key="12">
    <source>
        <dbReference type="ARBA" id="ARBA00023136"/>
    </source>
</evidence>
<keyword evidence="12" id="KW-0472">Membrane</keyword>
<dbReference type="Pfam" id="PF03983">
    <property type="entry name" value="SHD1"/>
    <property type="match status" value="1"/>
</dbReference>
<keyword evidence="11" id="KW-0967">Endosome</keyword>
<dbReference type="SUPFAM" id="SSF50044">
    <property type="entry name" value="SH3-domain"/>
    <property type="match status" value="3"/>
</dbReference>
<feature type="compositionally biased region" description="Polar residues" evidence="16">
    <location>
        <begin position="188"/>
        <end position="199"/>
    </location>
</feature>
<evidence type="ECO:0000256" key="9">
    <source>
        <dbReference type="ARBA" id="ARBA00022583"/>
    </source>
</evidence>
<dbReference type="FunFam" id="2.30.30.40:FF:000256">
    <property type="entry name" value="Actin cytoskeleton-regulatory complex protein SLA1"/>
    <property type="match status" value="1"/>
</dbReference>
<dbReference type="SMART" id="SM00326">
    <property type="entry name" value="SH3"/>
    <property type="match status" value="3"/>
</dbReference>
<feature type="region of interest" description="Disordered" evidence="16">
    <location>
        <begin position="743"/>
        <end position="1247"/>
    </location>
</feature>
<feature type="compositionally biased region" description="Polar residues" evidence="16">
    <location>
        <begin position="1126"/>
        <end position="1142"/>
    </location>
</feature>
<feature type="compositionally biased region" description="Pro residues" evidence="16">
    <location>
        <begin position="1183"/>
        <end position="1196"/>
    </location>
</feature>
<evidence type="ECO:0000256" key="16">
    <source>
        <dbReference type="SAM" id="MobiDB-lite"/>
    </source>
</evidence>
<evidence type="ECO:0000256" key="14">
    <source>
        <dbReference type="ARBA" id="ARBA00023212"/>
    </source>
</evidence>
<dbReference type="Proteomes" id="UP000664521">
    <property type="component" value="Unassembled WGS sequence"/>
</dbReference>
<evidence type="ECO:0000256" key="2">
    <source>
        <dbReference type="ARBA" id="ARBA00004134"/>
    </source>
</evidence>
<feature type="compositionally biased region" description="Pro residues" evidence="16">
    <location>
        <begin position="861"/>
        <end position="870"/>
    </location>
</feature>
<comment type="similarity">
    <text evidence="4">Belongs to the SLA1 family.</text>
</comment>
<dbReference type="InterPro" id="IPR035800">
    <property type="entry name" value="Sla1_SH3_1"/>
</dbReference>
<accession>A0A8H3ELF8</accession>
<keyword evidence="8" id="KW-0963">Cytoplasm</keyword>
<dbReference type="InterPro" id="IPR013182">
    <property type="entry name" value="DUF1720"/>
</dbReference>
<evidence type="ECO:0000256" key="1">
    <source>
        <dbReference type="ARBA" id="ARBA00004125"/>
    </source>
</evidence>
<feature type="domain" description="SH3" evidence="17">
    <location>
        <begin position="84"/>
        <end position="143"/>
    </location>
</feature>
<dbReference type="CDD" id="cd11775">
    <property type="entry name" value="SH3_Sla1p_3"/>
    <property type="match status" value="1"/>
</dbReference>
<dbReference type="GO" id="GO:0010008">
    <property type="term" value="C:endosome membrane"/>
    <property type="evidence" value="ECO:0007669"/>
    <property type="project" value="UniProtKB-SubCell"/>
</dbReference>
<keyword evidence="19" id="KW-1185">Reference proteome</keyword>
<gene>
    <name evidence="18" type="primary">SLA1</name>
    <name evidence="18" type="ORF">HETSPECPRED_007973</name>
</gene>
<dbReference type="GO" id="GO:0043130">
    <property type="term" value="F:ubiquitin binding"/>
    <property type="evidence" value="ECO:0007669"/>
    <property type="project" value="InterPro"/>
</dbReference>
<keyword evidence="9" id="KW-0254">Endocytosis</keyword>
<dbReference type="GO" id="GO:0000147">
    <property type="term" value="P:actin cortical patch assembly"/>
    <property type="evidence" value="ECO:0007669"/>
    <property type="project" value="TreeGrafter"/>
</dbReference>
<feature type="compositionally biased region" description="Low complexity" evidence="16">
    <location>
        <begin position="893"/>
        <end position="921"/>
    </location>
</feature>
<feature type="compositionally biased region" description="Basic and acidic residues" evidence="16">
    <location>
        <begin position="483"/>
        <end position="508"/>
    </location>
</feature>
<feature type="compositionally biased region" description="Pro residues" evidence="16">
    <location>
        <begin position="229"/>
        <end position="250"/>
    </location>
</feature>
<feature type="compositionally biased region" description="Polar residues" evidence="16">
    <location>
        <begin position="1237"/>
        <end position="1247"/>
    </location>
</feature>
<proteinExistence type="inferred from homology"/>
<feature type="compositionally biased region" description="Polar residues" evidence="16">
    <location>
        <begin position="1102"/>
        <end position="1111"/>
    </location>
</feature>
<feature type="compositionally biased region" description="Basic and acidic residues" evidence="16">
    <location>
        <begin position="538"/>
        <end position="562"/>
    </location>
</feature>
<evidence type="ECO:0000256" key="15">
    <source>
        <dbReference type="PROSITE-ProRule" id="PRU00192"/>
    </source>
</evidence>
<dbReference type="Gene3D" id="2.30.30.700">
    <property type="entry name" value="SLA1 homology domain 1"/>
    <property type="match status" value="1"/>
</dbReference>
<dbReference type="Pfam" id="PF08226">
    <property type="entry name" value="DUF1720"/>
    <property type="match status" value="1"/>
</dbReference>
<sequence length="1247" mass="134741">MTFISICTALYDYRPQGDNELAIQEGELIYVLEKSTEDDWWKAKKRAPGEEEEEPVGLIPNNYVQEVAFSSVRASDSPTVAAAPVTHHAKALYDYARQTDEEVSFAEDARLEVFDTSDPDWTLVGLGGEYGFAPANYIEITGEVAHQSLEPALLPQESDRGSSAEQPPTPTSTTRSSTGPAAALASVMHSQTSNQSPATPRSMDSPPANITLPPRRPQYTPDDSDEDQPTPPAPSLPQRPPSEQLSPPPTQYATPKSPEPPGVMLSPPYNRVVSQNHGEGESPRSPGGFHLYNINEMVSAIGKKKKLPTTLGLNLATGTIMIAPEKSRDGPQQEWSAEKLTHYSIEGKHVFMELVRPSKSVDFHAGAKDTAQEIVAGLGEIAGAARAEGLREILEISEGGGGQKKGQILYDFMAQGDDEVTVGAGDEVLVLDDAKSEEWWMVRRLKNGKEGVVPSSYVEITGKTAPPPSSSGLNAARATVDQNRLEEERLAKEAVKGSRKRGGSDSKGSEVGPGLKLPARGSSLMSGIDGNTASSQRSKRDSKSEKSSSKSKPDAKKTRTWTDRSGSFKVEAQFIGLKDGKIHLHKLNGVKIAVPVAKMAIEDLEYVEKVTGQSLDDDKPLSEIRRRSTQAAKDGAKKAQVGSSQSARAQAPAQKTGVSVDTSKQNQSQPKDPEYDWFDFFLKAGVNPYQCERYAFNFNKDSMDETNLPDITAPVLRTLGLKEGDVLRVMKYLDMKFNRNKSKLRNVSNSGDGEDGEAPLSPSETGGGLFSGPGGTLKNNTRKGRPAPPVQSNDIVDAESLRQKTGERRQASTSDSVSTPLTSAPPPPRKDSIGFDDNAWDLKPTKQSQRTELSTDKETPSPAPTAPPPVLTGAMAELSLLTPPLQPTPAVNPTVQQPQPSQPPQQRQQQAPPLQPGQNQQVGVQSQPTVANPGFFAQLNQQQTGTQNQQQSIPQAPPMPNYNLQPTFQNQQQQPQQVQTMPPRQRPLAPQLPTPQQTSFLPPPPRPLSAPQNFSQNNNFGPPPLQPQLTGFQPSNNLPQLAPQGQSLNDLSQTRQQQANQQQIYPQQTGFSPQGQGFGQFSGGLPTQQTGFSQQFQSPQQPNFLNAQQPFINGHQPGSPFADPRPQQQIGVFQSLAPQPTGFQPQFQSLQPQQTGSINSILPPALQPQNTGVNGFGGRPGFGQPPPPMPPMPELPLQPITAPLIPQKTGPAPPVKFGVQPANKLMPQPTGRKANLAQATPQNPFGF</sequence>
<dbReference type="InterPro" id="IPR056996">
    <property type="entry name" value="PH_SLA1"/>
</dbReference>
<dbReference type="GO" id="GO:0030833">
    <property type="term" value="P:regulation of actin filament polymerization"/>
    <property type="evidence" value="ECO:0007669"/>
    <property type="project" value="TreeGrafter"/>
</dbReference>
<keyword evidence="13" id="KW-0009">Actin-binding</keyword>
<evidence type="ECO:0000256" key="4">
    <source>
        <dbReference type="ARBA" id="ARBA00007948"/>
    </source>
</evidence>
<evidence type="ECO:0000313" key="19">
    <source>
        <dbReference type="Proteomes" id="UP000664521"/>
    </source>
</evidence>
<dbReference type="AlphaFoldDB" id="A0A8H3ELF8"/>
<dbReference type="CDD" id="cd11774">
    <property type="entry name" value="SH3_Sla1p_2"/>
    <property type="match status" value="1"/>
</dbReference>
<evidence type="ECO:0000259" key="17">
    <source>
        <dbReference type="PROSITE" id="PS50002"/>
    </source>
</evidence>
<dbReference type="GO" id="GO:0030674">
    <property type="term" value="F:protein-macromolecule adaptor activity"/>
    <property type="evidence" value="ECO:0007669"/>
    <property type="project" value="InterPro"/>
</dbReference>
<feature type="region of interest" description="Disordered" evidence="16">
    <location>
        <begin position="459"/>
        <end position="565"/>
    </location>
</feature>
<feature type="compositionally biased region" description="Low complexity" evidence="16">
    <location>
        <begin position="643"/>
        <end position="654"/>
    </location>
</feature>
<dbReference type="InterPro" id="IPR036028">
    <property type="entry name" value="SH3-like_dom_sf"/>
</dbReference>
<feature type="region of interest" description="Disordered" evidence="16">
    <location>
        <begin position="615"/>
        <end position="671"/>
    </location>
</feature>
<dbReference type="PANTHER" id="PTHR15735:SF19">
    <property type="entry name" value="ACTIN CYTOSKELETON-REGULATORY COMPLEX PROTEIN SLA1"/>
    <property type="match status" value="1"/>
</dbReference>
<dbReference type="GO" id="GO:0005634">
    <property type="term" value="C:nucleus"/>
    <property type="evidence" value="ECO:0007669"/>
    <property type="project" value="TreeGrafter"/>
</dbReference>
<evidence type="ECO:0000256" key="5">
    <source>
        <dbReference type="ARBA" id="ARBA00020357"/>
    </source>
</evidence>
<dbReference type="Pfam" id="PF24081">
    <property type="entry name" value="PH_SLA1"/>
    <property type="match status" value="1"/>
</dbReference>
<evidence type="ECO:0000256" key="6">
    <source>
        <dbReference type="ARBA" id="ARBA00022443"/>
    </source>
</evidence>
<dbReference type="GO" id="GO:0005886">
    <property type="term" value="C:plasma membrane"/>
    <property type="evidence" value="ECO:0007669"/>
    <property type="project" value="UniProtKB-SubCell"/>
</dbReference>
<dbReference type="FunFam" id="2.30.30.700:FF:000001">
    <property type="entry name" value="Actin cytoskeleton-regulatory complex protein SLA1"/>
    <property type="match status" value="1"/>
</dbReference>
<dbReference type="InterPro" id="IPR013761">
    <property type="entry name" value="SAM/pointed_sf"/>
</dbReference>
<evidence type="ECO:0000256" key="8">
    <source>
        <dbReference type="ARBA" id="ARBA00022490"/>
    </source>
</evidence>
<evidence type="ECO:0000256" key="3">
    <source>
        <dbReference type="ARBA" id="ARBA00004413"/>
    </source>
</evidence>
<evidence type="ECO:0000313" key="18">
    <source>
        <dbReference type="EMBL" id="CAF9908052.1"/>
    </source>
</evidence>
<organism evidence="18 19">
    <name type="scientific">Heterodermia speciosa</name>
    <dbReference type="NCBI Taxonomy" id="116794"/>
    <lineage>
        <taxon>Eukaryota</taxon>
        <taxon>Fungi</taxon>
        <taxon>Dikarya</taxon>
        <taxon>Ascomycota</taxon>
        <taxon>Pezizomycotina</taxon>
        <taxon>Lecanoromycetes</taxon>
        <taxon>OSLEUM clade</taxon>
        <taxon>Lecanoromycetidae</taxon>
        <taxon>Caliciales</taxon>
        <taxon>Physciaceae</taxon>
        <taxon>Heterodermia</taxon>
    </lineage>
</organism>
<feature type="compositionally biased region" description="Gly residues" evidence="16">
    <location>
        <begin position="765"/>
        <end position="775"/>
    </location>
</feature>
<dbReference type="PROSITE" id="PS50002">
    <property type="entry name" value="SH3"/>
    <property type="match status" value="3"/>
</dbReference>
<dbReference type="GO" id="GO:0030479">
    <property type="term" value="C:actin cortical patch"/>
    <property type="evidence" value="ECO:0007669"/>
    <property type="project" value="UniProtKB-SubCell"/>
</dbReference>
<dbReference type="InterPro" id="IPR035821">
    <property type="entry name" value="Sla1_SH3_3"/>
</dbReference>
<name>A0A8H3ELF8_9LECA</name>
<feature type="domain" description="SH3" evidence="17">
    <location>
        <begin position="401"/>
        <end position="463"/>
    </location>
</feature>
<evidence type="ECO:0000256" key="11">
    <source>
        <dbReference type="ARBA" id="ARBA00022753"/>
    </source>
</evidence>
<keyword evidence="6 15" id="KW-0728">SH3 domain</keyword>
<comment type="caution">
    <text evidence="18">The sequence shown here is derived from an EMBL/GenBank/DDBJ whole genome shotgun (WGS) entry which is preliminary data.</text>
</comment>
<dbReference type="Pfam" id="PF00018">
    <property type="entry name" value="SH3_1"/>
    <property type="match status" value="1"/>
</dbReference>
<feature type="compositionally biased region" description="Low complexity" evidence="16">
    <location>
        <begin position="965"/>
        <end position="1000"/>
    </location>
</feature>
<dbReference type="Pfam" id="PF14604">
    <property type="entry name" value="SH3_9"/>
    <property type="match status" value="2"/>
</dbReference>
<feature type="compositionally biased region" description="Polar residues" evidence="16">
    <location>
        <begin position="1027"/>
        <end position="1052"/>
    </location>
</feature>
<evidence type="ECO:0000256" key="10">
    <source>
        <dbReference type="ARBA" id="ARBA00022737"/>
    </source>
</evidence>
<feature type="domain" description="SH3" evidence="17">
    <location>
        <begin position="2"/>
        <end position="69"/>
    </location>
</feature>
<reference evidence="18" key="1">
    <citation type="submission" date="2021-03" db="EMBL/GenBank/DDBJ databases">
        <authorList>
            <person name="Tagirdzhanova G."/>
        </authorList>
    </citation>
    <scope>NUCLEOTIDE SEQUENCE</scope>
</reference>
<keyword evidence="14" id="KW-0206">Cytoskeleton</keyword>
<dbReference type="Gene3D" id="2.30.30.40">
    <property type="entry name" value="SH3 Domains"/>
    <property type="match status" value="3"/>
</dbReference>
<dbReference type="CDD" id="cd11773">
    <property type="entry name" value="SH3_Sla1p_1"/>
    <property type="match status" value="1"/>
</dbReference>
<feature type="compositionally biased region" description="Low complexity" evidence="16">
    <location>
        <begin position="1053"/>
        <end position="1075"/>
    </location>
</feature>
<dbReference type="InterPro" id="IPR007131">
    <property type="entry name" value="SHD1"/>
</dbReference>
<feature type="compositionally biased region" description="Polar residues" evidence="16">
    <location>
        <begin position="523"/>
        <end position="532"/>
    </location>
</feature>
<comment type="subcellular location">
    <subcellularLocation>
        <location evidence="3">Cell membrane</location>
        <topology evidence="3">Peripheral membrane protein</topology>
        <orientation evidence="3">Cytoplasmic side</orientation>
    </subcellularLocation>
    <subcellularLocation>
        <location evidence="2">Cytoplasm</location>
        <location evidence="2">Cytoskeleton</location>
        <location evidence="2">Actin patch</location>
    </subcellularLocation>
    <subcellularLocation>
        <location evidence="1">Endosome membrane</location>
        <topology evidence="1">Peripheral membrane protein</topology>
        <orientation evidence="1">Cytoplasmic side</orientation>
    </subcellularLocation>
</comment>
<feature type="compositionally biased region" description="Basic and acidic residues" evidence="16">
    <location>
        <begin position="799"/>
        <end position="810"/>
    </location>
</feature>
<feature type="compositionally biased region" description="Basic and acidic residues" evidence="16">
    <location>
        <begin position="616"/>
        <end position="626"/>
    </location>
</feature>
<dbReference type="GO" id="GO:0042802">
    <property type="term" value="F:identical protein binding"/>
    <property type="evidence" value="ECO:0007669"/>
    <property type="project" value="InterPro"/>
</dbReference>